<dbReference type="RefSeq" id="WP_142088792.1">
    <property type="nucleotide sequence ID" value="NZ_SZUV01000001.1"/>
</dbReference>
<proteinExistence type="predicted"/>
<dbReference type="EMBL" id="SZUV01000001">
    <property type="protein sequence ID" value="TQN52549.1"/>
    <property type="molecule type" value="Genomic_DNA"/>
</dbReference>
<evidence type="ECO:0000313" key="1">
    <source>
        <dbReference type="EMBL" id="TQN52549.1"/>
    </source>
</evidence>
<sequence>MLWLIPISLWLHILPALGSLPLVNGNNNHFILVEGTNPCYQSKVEITSNPSDRAYWSSNINSFSALAHAQPNNWILSLGEESPKGQWHHPVSLAQLFGKLAFAHAKYAILAPSLRVLGLHGSVFASAKRNEAQVPPALSKLLKISAQGNGIILRVASYENRPPEYTHIVRFFSAAIRKTLPDVAIIAELAMPDSPGFWSVSQHTWLKDIQTTSHLVDGYALFECGHVLYSNYSGTSSSLIVSGIRLADETKQPS</sequence>
<dbReference type="Proteomes" id="UP000315403">
    <property type="component" value="Unassembled WGS sequence"/>
</dbReference>
<name>A0A543Q885_ACITH</name>
<gene>
    <name evidence="1" type="ORF">DLNHIDIE_02441</name>
</gene>
<accession>A0A543Q885</accession>
<evidence type="ECO:0000313" key="2">
    <source>
        <dbReference type="Proteomes" id="UP000315403"/>
    </source>
</evidence>
<reference evidence="1 2" key="1">
    <citation type="submission" date="2019-03" db="EMBL/GenBank/DDBJ databases">
        <title>New insights into Acidothiobacillus thiooxidans sulfur metabolism through coupled gene expression, solution geochemistry, microscopy and spectroscopy analyses.</title>
        <authorList>
            <person name="Camacho D."/>
            <person name="Frazao R."/>
            <person name="Fouillen A."/>
            <person name="Nanci A."/>
            <person name="Lang B.F."/>
            <person name="Apte S.C."/>
            <person name="Baron C."/>
            <person name="Warren L.A."/>
        </authorList>
    </citation>
    <scope>NUCLEOTIDE SEQUENCE [LARGE SCALE GENOMIC DNA]</scope>
    <source>
        <strain evidence="1 2">ATCC 19377</strain>
    </source>
</reference>
<organism evidence="1 2">
    <name type="scientific">Acidithiobacillus thiooxidans ATCC 19377</name>
    <dbReference type="NCBI Taxonomy" id="637390"/>
    <lineage>
        <taxon>Bacteria</taxon>
        <taxon>Pseudomonadati</taxon>
        <taxon>Pseudomonadota</taxon>
        <taxon>Acidithiobacillia</taxon>
        <taxon>Acidithiobacillales</taxon>
        <taxon>Acidithiobacillaceae</taxon>
        <taxon>Acidithiobacillus</taxon>
    </lineage>
</organism>
<protein>
    <submittedName>
        <fullName evidence="1">Uncharacterized protein</fullName>
    </submittedName>
</protein>
<dbReference type="AlphaFoldDB" id="A0A543Q885"/>
<comment type="caution">
    <text evidence="1">The sequence shown here is derived from an EMBL/GenBank/DDBJ whole genome shotgun (WGS) entry which is preliminary data.</text>
</comment>